<dbReference type="Proteomes" id="UP000799755">
    <property type="component" value="Unassembled WGS sequence"/>
</dbReference>
<dbReference type="EMBL" id="MU003494">
    <property type="protein sequence ID" value="KAF2476704.1"/>
    <property type="molecule type" value="Genomic_DNA"/>
</dbReference>
<accession>A0ACB6RBK8</accession>
<proteinExistence type="predicted"/>
<evidence type="ECO:0000313" key="1">
    <source>
        <dbReference type="EMBL" id="KAF2476704.1"/>
    </source>
</evidence>
<name>A0ACB6RBK8_9PLEO</name>
<keyword evidence="2" id="KW-1185">Reference proteome</keyword>
<evidence type="ECO:0000313" key="2">
    <source>
        <dbReference type="Proteomes" id="UP000799755"/>
    </source>
</evidence>
<sequence>MARLRPSRLLFTALIVIFLFWTLLARFSFARVRGYSILTDPPTATSPDVSHVSHVSLGEECSPFAGGGMDNVTIVVKLGAAEVSSKLAAYLDVIGPCSPDLLLFSDRYETYKAYTILDALANLPAEYKGNNPDFAAYDDIQRSNRSLAKTTDGWKLDKYKFLPMMDMVAQLRPHSHWFFFVEPDTYVNWDNVYRFLGAFDPDQPLYFGSPVWPPKKTVFAHGGSGIVLSHRALNKLITHGQKYRGKYGTPGAHQFGKNLSNECCGDEVLAQVLKECGVSLRGYWPMFNGEKPTTVRFGPEHWCEAIVTLHHLQEGDFAKLHAWEASRQHPSTPLTFAELFRYIEHSVQSQMDDWTNMSEDATFTTPHSAGESFDNCLDTCLRDRKCVQYEHFGGTCRLSYTTRMGHERLPEGNKRWTSGWVKDRIEAFKAAHSPCLGAHFVHPNP</sequence>
<organism evidence="1 2">
    <name type="scientific">Lindgomyces ingoldianus</name>
    <dbReference type="NCBI Taxonomy" id="673940"/>
    <lineage>
        <taxon>Eukaryota</taxon>
        <taxon>Fungi</taxon>
        <taxon>Dikarya</taxon>
        <taxon>Ascomycota</taxon>
        <taxon>Pezizomycotina</taxon>
        <taxon>Dothideomycetes</taxon>
        <taxon>Pleosporomycetidae</taxon>
        <taxon>Pleosporales</taxon>
        <taxon>Lindgomycetaceae</taxon>
        <taxon>Lindgomyces</taxon>
    </lineage>
</organism>
<comment type="caution">
    <text evidence="1">The sequence shown here is derived from an EMBL/GenBank/DDBJ whole genome shotgun (WGS) entry which is preliminary data.</text>
</comment>
<gene>
    <name evidence="1" type="ORF">BDR25DRAFT_278009</name>
</gene>
<reference evidence="1" key="1">
    <citation type="journal article" date="2020" name="Stud. Mycol.">
        <title>101 Dothideomycetes genomes: a test case for predicting lifestyles and emergence of pathogens.</title>
        <authorList>
            <person name="Haridas S."/>
            <person name="Albert R."/>
            <person name="Binder M."/>
            <person name="Bloem J."/>
            <person name="Labutti K."/>
            <person name="Salamov A."/>
            <person name="Andreopoulos B."/>
            <person name="Baker S."/>
            <person name="Barry K."/>
            <person name="Bills G."/>
            <person name="Bluhm B."/>
            <person name="Cannon C."/>
            <person name="Castanera R."/>
            <person name="Culley D."/>
            <person name="Daum C."/>
            <person name="Ezra D."/>
            <person name="Gonzalez J."/>
            <person name="Henrissat B."/>
            <person name="Kuo A."/>
            <person name="Liang C."/>
            <person name="Lipzen A."/>
            <person name="Lutzoni F."/>
            <person name="Magnuson J."/>
            <person name="Mondo S."/>
            <person name="Nolan M."/>
            <person name="Ohm R."/>
            <person name="Pangilinan J."/>
            <person name="Park H.-J."/>
            <person name="Ramirez L."/>
            <person name="Alfaro M."/>
            <person name="Sun H."/>
            <person name="Tritt A."/>
            <person name="Yoshinaga Y."/>
            <person name="Zwiers L.-H."/>
            <person name="Turgeon B."/>
            <person name="Goodwin S."/>
            <person name="Spatafora J."/>
            <person name="Crous P."/>
            <person name="Grigoriev I."/>
        </authorList>
    </citation>
    <scope>NUCLEOTIDE SEQUENCE</scope>
    <source>
        <strain evidence="1">ATCC 200398</strain>
    </source>
</reference>
<protein>
    <submittedName>
        <fullName evidence="1">Uncharacterized protein</fullName>
    </submittedName>
</protein>